<dbReference type="Proteomes" id="UP001321479">
    <property type="component" value="Segment"/>
</dbReference>
<reference evidence="1 2" key="1">
    <citation type="submission" date="2021-02" db="EMBL/GenBank/DDBJ databases">
        <title>Cotonvirus japonicus, which uses Golgi apparatus of host cells for its virion factory, phylogenetically links tailed tupanvirus and icosahedral mimivirus.</title>
        <authorList>
            <person name="Takahashi H."/>
            <person name="Fukaya S."/>
            <person name="Song C."/>
            <person name="Murata K."/>
            <person name="Takemura M."/>
        </authorList>
    </citation>
    <scope>NUCLEOTIDE SEQUENCE [LARGE SCALE GENOMIC DNA]</scope>
</reference>
<accession>A0ABM7NUC1</accession>
<dbReference type="GeneID" id="80558989"/>
<name>A0ABM7NUC1_9VIRU</name>
<organism evidence="1 2">
    <name type="scientific">Cotonvirus japonicus</name>
    <dbReference type="NCBI Taxonomy" id="2811091"/>
    <lineage>
        <taxon>Viruses</taxon>
        <taxon>Varidnaviria</taxon>
        <taxon>Bamfordvirae</taxon>
        <taxon>Nucleocytoviricota</taxon>
        <taxon>Megaviricetes</taxon>
        <taxon>Imitervirales</taxon>
        <taxon>Mimiviridae</taxon>
        <taxon>Megamimivirinae</taxon>
        <taxon>Cotonvirus</taxon>
        <taxon>Cotonvirus japonicum</taxon>
    </lineage>
</organism>
<evidence type="ECO:0000313" key="1">
    <source>
        <dbReference type="EMBL" id="BCS83784.1"/>
    </source>
</evidence>
<sequence>MKKDEKIKWNKSKKTLINIIKIYHEEYNDKDNEDTFCAQKGDIKQDLTIDNIEKQLDKKIPKYNGFNENHPMNGVTFDKSKNKYQVKFKNINTYGSDLEIISKKILESYVKKTTEIVQIYVKYNFIYQNHYFIVYSIEKQLYFDIQHIISVLNLKNHRGMTNTMNSLNISKSIFGTKMNLMVIYLENLLVENQCSK</sequence>
<dbReference type="RefSeq" id="YP_010842392.1">
    <property type="nucleotide sequence ID" value="NC_079139.1"/>
</dbReference>
<evidence type="ECO:0000313" key="2">
    <source>
        <dbReference type="Proteomes" id="UP001321479"/>
    </source>
</evidence>
<proteinExistence type="predicted"/>
<protein>
    <submittedName>
        <fullName evidence="1">Uncharacterized protein</fullName>
    </submittedName>
</protein>
<keyword evidence="2" id="KW-1185">Reference proteome</keyword>
<dbReference type="EMBL" id="AP024483">
    <property type="protein sequence ID" value="BCS83784.1"/>
    <property type="molecule type" value="Genomic_DNA"/>
</dbReference>